<keyword evidence="3" id="KW-0732">Signal</keyword>
<dbReference type="InterPro" id="IPR000914">
    <property type="entry name" value="SBP_5_dom"/>
</dbReference>
<gene>
    <name evidence="5" type="ORF">JP75_18230</name>
</gene>
<evidence type="ECO:0000256" key="3">
    <source>
        <dbReference type="SAM" id="SignalP"/>
    </source>
</evidence>
<accession>A0A087LZH6</accession>
<feature type="chain" id="PRO_5001825756" evidence="3">
    <location>
        <begin position="18"/>
        <end position="630"/>
    </location>
</feature>
<proteinExistence type="inferred from homology"/>
<dbReference type="Pfam" id="PF00496">
    <property type="entry name" value="SBP_bac_5"/>
    <property type="match status" value="1"/>
</dbReference>
<dbReference type="Gene3D" id="3.10.105.10">
    <property type="entry name" value="Dipeptide-binding Protein, Domain 3"/>
    <property type="match status" value="1"/>
</dbReference>
<evidence type="ECO:0000313" key="5">
    <source>
        <dbReference type="EMBL" id="KFL30029.1"/>
    </source>
</evidence>
<sequence length="630" mass="70197">MFFGLFSAVLLTTSALAQTYSEAPSLAEQVVAGTLPPLDERLPANPLTVQPVESVGQYGGTWRQAMIGGSDSLPERTVGYTRLVRWNTAWTEVVPDIAESVTQNADATEFVFKLREGARWSDGEPFTADDIMFWYNDILMNPEITPAVPSWLRGGGEPVVVEKRGDYEVAFKFAGPNGLFLTTMATAAGADVIAGAPAHWLKQFHAKYNPDGIDALVKSSGSTDWVQLITNKITYPSRWRDADRPVMDPWKLTVPYVGTSQVVAERNPYYFKVDTEGHQLPYIDRLTFDVLEDAQAVVLKAANGDIDMQTLYLDSVDVRPVIVGGQEQGDYHLFVSQPAYSNAMQINLNQTHKNSALREVFANKDFRIGLSYAIDREELNQLIYAGVGRPYQAAPRPDTRLYDEDMALQYTEFSPEKANEHLDAAGLTNKDAQGFRLDADGKRISFAVDVLPALQTQIDALERIKAYWAKVGIDMQVRPTEQSLAFARLQSNDHDALAWVGGGGYDLLGLLDPKWYVPFNMESSYATAWGLYFQNPNDPHGEEPPADIKAVQDLYRQVQRAATLDEQMDLMAQIIAAAKDRFNIIGTNMEPDKVGIVKNNMHNVPASMPNTWFYMTPGPTNPEQFYFSQN</sequence>
<dbReference type="CDD" id="cd08500">
    <property type="entry name" value="PBP2_NikA_DppA_OppA_like_4"/>
    <property type="match status" value="1"/>
</dbReference>
<dbReference type="Gene3D" id="3.40.190.10">
    <property type="entry name" value="Periplasmic binding protein-like II"/>
    <property type="match status" value="1"/>
</dbReference>
<dbReference type="GO" id="GO:1904680">
    <property type="term" value="F:peptide transmembrane transporter activity"/>
    <property type="evidence" value="ECO:0007669"/>
    <property type="project" value="TreeGrafter"/>
</dbReference>
<comment type="similarity">
    <text evidence="2">Belongs to the bacterial solute-binding protein 5 family.</text>
</comment>
<evidence type="ECO:0000313" key="6">
    <source>
        <dbReference type="Proteomes" id="UP000028981"/>
    </source>
</evidence>
<dbReference type="SUPFAM" id="SSF53850">
    <property type="entry name" value="Periplasmic binding protein-like II"/>
    <property type="match status" value="1"/>
</dbReference>
<keyword evidence="6" id="KW-1185">Reference proteome</keyword>
<feature type="signal peptide" evidence="3">
    <location>
        <begin position="1"/>
        <end position="17"/>
    </location>
</feature>
<evidence type="ECO:0000259" key="4">
    <source>
        <dbReference type="Pfam" id="PF00496"/>
    </source>
</evidence>
<comment type="caution">
    <text evidence="5">The sequence shown here is derived from an EMBL/GenBank/DDBJ whole genome shotgun (WGS) entry which is preliminary data.</text>
</comment>
<dbReference type="InterPro" id="IPR039424">
    <property type="entry name" value="SBP_5"/>
</dbReference>
<reference evidence="5 6" key="1">
    <citation type="submission" date="2014-08" db="EMBL/GenBank/DDBJ databases">
        <authorList>
            <person name="Hassan Y.I."/>
            <person name="Lepp D."/>
            <person name="Zhou T."/>
        </authorList>
    </citation>
    <scope>NUCLEOTIDE SEQUENCE [LARGE SCALE GENOMIC DNA]</scope>
    <source>
        <strain evidence="5 6">IFO13584</strain>
    </source>
</reference>
<comment type="subcellular location">
    <subcellularLocation>
        <location evidence="1">Periplasm</location>
    </subcellularLocation>
</comment>
<protein>
    <submittedName>
        <fullName evidence="5">ABC transporter substrate-binding protein</fullName>
    </submittedName>
</protein>
<dbReference type="Proteomes" id="UP000028981">
    <property type="component" value="Unassembled WGS sequence"/>
</dbReference>
<organism evidence="5 6">
    <name type="scientific">Devosia riboflavina</name>
    <dbReference type="NCBI Taxonomy" id="46914"/>
    <lineage>
        <taxon>Bacteria</taxon>
        <taxon>Pseudomonadati</taxon>
        <taxon>Pseudomonadota</taxon>
        <taxon>Alphaproteobacteria</taxon>
        <taxon>Hyphomicrobiales</taxon>
        <taxon>Devosiaceae</taxon>
        <taxon>Devosia</taxon>
    </lineage>
</organism>
<dbReference type="AlphaFoldDB" id="A0A087LZH6"/>
<feature type="domain" description="Solute-binding protein family 5" evidence="4">
    <location>
        <begin position="92"/>
        <end position="505"/>
    </location>
</feature>
<dbReference type="EMBL" id="JQGC01000017">
    <property type="protein sequence ID" value="KFL30029.1"/>
    <property type="molecule type" value="Genomic_DNA"/>
</dbReference>
<evidence type="ECO:0000256" key="2">
    <source>
        <dbReference type="ARBA" id="ARBA00005695"/>
    </source>
</evidence>
<name>A0A087LZH6_9HYPH</name>
<dbReference type="GO" id="GO:0015833">
    <property type="term" value="P:peptide transport"/>
    <property type="evidence" value="ECO:0007669"/>
    <property type="project" value="TreeGrafter"/>
</dbReference>
<dbReference type="STRING" id="46914.JP75_18230"/>
<dbReference type="PANTHER" id="PTHR30290">
    <property type="entry name" value="PERIPLASMIC BINDING COMPONENT OF ABC TRANSPORTER"/>
    <property type="match status" value="1"/>
</dbReference>
<dbReference type="PANTHER" id="PTHR30290:SF62">
    <property type="entry name" value="OLIGOPEPTIDE ABC TRANSPORTER, PERIPLASMIC OLIGOPEPTIDE-BINDING PROTEIN"/>
    <property type="match status" value="1"/>
</dbReference>
<evidence type="ECO:0000256" key="1">
    <source>
        <dbReference type="ARBA" id="ARBA00004418"/>
    </source>
</evidence>